<feature type="signal peptide" evidence="11">
    <location>
        <begin position="1"/>
        <end position="19"/>
    </location>
</feature>
<evidence type="ECO:0000256" key="9">
    <source>
        <dbReference type="PIRSR" id="PIRSR640255-2"/>
    </source>
</evidence>
<dbReference type="GO" id="GO:0004519">
    <property type="term" value="F:endonuclease activity"/>
    <property type="evidence" value="ECO:0007669"/>
    <property type="project" value="UniProtKB-UniRule"/>
</dbReference>
<evidence type="ECO:0000313" key="14">
    <source>
        <dbReference type="EMBL" id="AKN40976.1"/>
    </source>
</evidence>
<feature type="active site" description="Proton acceptor" evidence="8">
    <location>
        <position position="107"/>
    </location>
</feature>
<feature type="binding site" evidence="9">
    <location>
        <position position="137"/>
    </location>
    <ligand>
        <name>Mg(2+)</name>
        <dbReference type="ChEBI" id="CHEBI:18420"/>
        <note>catalytic</note>
    </ligand>
</feature>
<feature type="domain" description="ENPP1-3/EXOG-like endonuclease/phosphodiesterase" evidence="12">
    <location>
        <begin position="43"/>
        <end position="237"/>
    </location>
</feature>
<dbReference type="EMBL" id="KP795714">
    <property type="protein sequence ID" value="AKN40976.1"/>
    <property type="molecule type" value="Genomic_DNA"/>
</dbReference>
<dbReference type="Gene3D" id="3.40.570.10">
    <property type="entry name" value="Extracellular Endonuclease, subunit A"/>
    <property type="match status" value="1"/>
</dbReference>
<keyword evidence="6 10" id="KW-0378">Hydrolase</keyword>
<evidence type="ECO:0000256" key="5">
    <source>
        <dbReference type="ARBA" id="ARBA00022759"/>
    </source>
</evidence>
<keyword evidence="7" id="KW-0460">Magnesium</keyword>
<evidence type="ECO:0000256" key="10">
    <source>
        <dbReference type="RuleBase" id="RU366055"/>
    </source>
</evidence>
<dbReference type="EC" id="3.1.30.-" evidence="10"/>
<organism evidence="14">
    <name type="scientific">Enterovibrio norvegicus</name>
    <dbReference type="NCBI Taxonomy" id="188144"/>
    <lineage>
        <taxon>Bacteria</taxon>
        <taxon>Pseudomonadati</taxon>
        <taxon>Pseudomonadota</taxon>
        <taxon>Gammaproteobacteria</taxon>
        <taxon>Vibrionales</taxon>
        <taxon>Vibrionaceae</taxon>
        <taxon>Enterovibrio</taxon>
    </lineage>
</organism>
<dbReference type="PROSITE" id="PS01070">
    <property type="entry name" value="NUCLEASE_NON_SPEC"/>
    <property type="match status" value="1"/>
</dbReference>
<dbReference type="Pfam" id="PF01223">
    <property type="entry name" value="Endonuclease_NS"/>
    <property type="match status" value="1"/>
</dbReference>
<sequence length="245" mass="26829">MKSRFLLIASVFIATPALSANIYSPFCPLGCPAVKADNNLVFTHIYALSNNPTTKFADWAAYEVDVVNFGPGPGRNWGNNPVLPEEDVLEKGDYSGAFKAIGADRGHMAPLAAFAGSKYWYETNYISNIVPQSSALNQGAWEELEQAIRDGVSYGESLFVINGSLYEKPMEDMPKANEEHEIPSAFYKLVYDEKGNAAAFIMEQDTPRSASYCSKQVSLEDLKSRVGYQLPPVSLSGGMQKRVGC</sequence>
<evidence type="ECO:0000259" key="12">
    <source>
        <dbReference type="SMART" id="SM00477"/>
    </source>
</evidence>
<dbReference type="InterPro" id="IPR040255">
    <property type="entry name" value="Non-specific_endonuclease"/>
</dbReference>
<evidence type="ECO:0000256" key="8">
    <source>
        <dbReference type="PIRSR" id="PIRSR640255-1"/>
    </source>
</evidence>
<evidence type="ECO:0000256" key="7">
    <source>
        <dbReference type="ARBA" id="ARBA00022842"/>
    </source>
</evidence>
<dbReference type="SMART" id="SM00892">
    <property type="entry name" value="Endonuclease_NS"/>
    <property type="match status" value="1"/>
</dbReference>
<dbReference type="PANTHER" id="PTHR13966">
    <property type="entry name" value="ENDONUCLEASE RELATED"/>
    <property type="match status" value="1"/>
</dbReference>
<dbReference type="InterPro" id="IPR001604">
    <property type="entry name" value="Endo_G_ENPP1-like_dom"/>
</dbReference>
<dbReference type="InterPro" id="IPR044929">
    <property type="entry name" value="DNA/RNA_non-sp_Endonuclease_sf"/>
</dbReference>
<dbReference type="GO" id="GO:0003676">
    <property type="term" value="F:nucleic acid binding"/>
    <property type="evidence" value="ECO:0007669"/>
    <property type="project" value="InterPro"/>
</dbReference>
<dbReference type="SMART" id="SM00477">
    <property type="entry name" value="NUC"/>
    <property type="match status" value="1"/>
</dbReference>
<evidence type="ECO:0000256" key="11">
    <source>
        <dbReference type="SAM" id="SignalP"/>
    </source>
</evidence>
<comment type="cofactor">
    <cofactor evidence="1 10">
        <name>Mg(2+)</name>
        <dbReference type="ChEBI" id="CHEBI:18420"/>
    </cofactor>
</comment>
<feature type="domain" description="DNA/RNA non-specific endonuclease/pyrophosphatase/phosphodiesterase" evidence="13">
    <location>
        <begin position="42"/>
        <end position="236"/>
    </location>
</feature>
<dbReference type="InterPro" id="IPR044925">
    <property type="entry name" value="His-Me_finger_sf"/>
</dbReference>
<dbReference type="SUPFAM" id="SSF54060">
    <property type="entry name" value="His-Me finger endonucleases"/>
    <property type="match status" value="1"/>
</dbReference>
<evidence type="ECO:0000256" key="3">
    <source>
        <dbReference type="ARBA" id="ARBA00022722"/>
    </source>
</evidence>
<dbReference type="InterPro" id="IPR018524">
    <property type="entry name" value="DNA/RNA_endonuclease_AS"/>
</dbReference>
<evidence type="ECO:0000256" key="2">
    <source>
        <dbReference type="ARBA" id="ARBA00010052"/>
    </source>
</evidence>
<evidence type="ECO:0000256" key="6">
    <source>
        <dbReference type="ARBA" id="ARBA00022801"/>
    </source>
</evidence>
<keyword evidence="3 10" id="KW-0540">Nuclease</keyword>
<dbReference type="AlphaFoldDB" id="A0A0H4A510"/>
<name>A0A0H4A510_9GAMM</name>
<accession>A0A0H4A510</accession>
<dbReference type="PANTHER" id="PTHR13966:SF5">
    <property type="entry name" value="ENDONUCLEASE G, MITOCHONDRIAL"/>
    <property type="match status" value="1"/>
</dbReference>
<evidence type="ECO:0000259" key="13">
    <source>
        <dbReference type="SMART" id="SM00892"/>
    </source>
</evidence>
<evidence type="ECO:0000256" key="4">
    <source>
        <dbReference type="ARBA" id="ARBA00022723"/>
    </source>
</evidence>
<keyword evidence="11" id="KW-0732">Signal</keyword>
<feature type="chain" id="PRO_5005205243" description="Endonuclease" evidence="11">
    <location>
        <begin position="20"/>
        <end position="245"/>
    </location>
</feature>
<comment type="similarity">
    <text evidence="2 10">Belongs to the DNA/RNA non-specific endonuclease family.</text>
</comment>
<keyword evidence="4 9" id="KW-0479">Metal-binding</keyword>
<protein>
    <recommendedName>
        <fullName evidence="10">Endonuclease</fullName>
        <ecNumber evidence="10">3.1.30.-</ecNumber>
    </recommendedName>
</protein>
<keyword evidence="5 10" id="KW-0255">Endonuclease</keyword>
<proteinExistence type="inferred from homology"/>
<dbReference type="GO" id="GO:0016787">
    <property type="term" value="F:hydrolase activity"/>
    <property type="evidence" value="ECO:0007669"/>
    <property type="project" value="UniProtKB-KW"/>
</dbReference>
<dbReference type="GO" id="GO:0046872">
    <property type="term" value="F:metal ion binding"/>
    <property type="evidence" value="ECO:0007669"/>
    <property type="project" value="UniProtKB-KW"/>
</dbReference>
<reference evidence="14" key="1">
    <citation type="journal article" date="2015" name="MBio">
        <title>Eco-Evolutionary Dynamics of Episomes among Ecologically Cohesive Bacterial Populations.</title>
        <authorList>
            <person name="Xue H."/>
            <person name="Cordero O.X."/>
            <person name="Camas F.M."/>
            <person name="Trimble W."/>
            <person name="Meyer F."/>
            <person name="Guglielmini J."/>
            <person name="Rocha E.P."/>
            <person name="Polz M.F."/>
        </authorList>
    </citation>
    <scope>NUCLEOTIDE SEQUENCE</scope>
    <source>
        <strain evidence="14">FF_351</strain>
    </source>
</reference>
<dbReference type="InterPro" id="IPR020821">
    <property type="entry name" value="ENPP1-3/EXOG-like_nuc-like"/>
</dbReference>
<evidence type="ECO:0000256" key="1">
    <source>
        <dbReference type="ARBA" id="ARBA00001946"/>
    </source>
</evidence>